<dbReference type="Gene3D" id="3.30.300.20">
    <property type="match status" value="1"/>
</dbReference>
<feature type="domain" description="KH type-2" evidence="7">
    <location>
        <begin position="404"/>
        <end position="483"/>
    </location>
</feature>
<dbReference type="InterPro" id="IPR005662">
    <property type="entry name" value="GTPase_Era-like"/>
</dbReference>
<sequence>MRLPQLLLHPRLRRVLAPCSAQFRWQMPISCRLLTVTGRSYSLHQKIRRLRTHQVLQHAVTAHPEAELEHSIPELPQHAPTHAEGHPSIPETTAKTSTTLRDTRSTEIPLILHTEPPRPAAAASPPPPPPPTSATARSLGYQDLAGAANLEPAGLSVRTPKLSQAFQQPSRPHLLKVVMLGAPNAGKSTLLNKLVGEDISVVSPMAQTTRTRVMASLTRRDRQLIFLDTPGVIIASSKVRSKVNRGLITTPWHALDEADHIVIVVDAYKAVFRRTATEEEIFQRLSQHYFNRTVSPSTTSAPGVATLPPSFKSATLVMNKVDLLSDAVIAQELAQHYQALYPGIVETLHLSGITPDARINTLRQSLLDRALPNTPWLVAPNFRSDLSDMAHVEDIIRAELFTALTGYLPYIVRQENLGWTKLGDDRNTLRIDQILYVDNARQKKIVVGQKGAVIQQVSSNARVKIAQCLKRPVLLVLTVKVSTSLHR</sequence>
<dbReference type="GO" id="GO:0019843">
    <property type="term" value="F:rRNA binding"/>
    <property type="evidence" value="ECO:0007669"/>
    <property type="project" value="TreeGrafter"/>
</dbReference>
<evidence type="ECO:0000256" key="1">
    <source>
        <dbReference type="ARBA" id="ARBA00007921"/>
    </source>
</evidence>
<dbReference type="PANTHER" id="PTHR42698">
    <property type="entry name" value="GTPASE ERA"/>
    <property type="match status" value="1"/>
</dbReference>
<dbReference type="CDD" id="cd22534">
    <property type="entry name" value="KH-II_Era"/>
    <property type="match status" value="1"/>
</dbReference>
<comment type="similarity">
    <text evidence="1">Belongs to the TRAFAC class TrmE-Era-EngA-EngB-Septin-like GTPase superfamily. Era GTPase family.</text>
</comment>
<dbReference type="SUPFAM" id="SSF52540">
    <property type="entry name" value="P-loop containing nucleoside triphosphate hydrolases"/>
    <property type="match status" value="1"/>
</dbReference>
<feature type="region of interest" description="Disordered" evidence="6">
    <location>
        <begin position="116"/>
        <end position="137"/>
    </location>
</feature>
<evidence type="ECO:0000256" key="5">
    <source>
        <dbReference type="PROSITE-ProRule" id="PRU00118"/>
    </source>
</evidence>
<dbReference type="GO" id="GO:0000028">
    <property type="term" value="P:ribosomal small subunit assembly"/>
    <property type="evidence" value="ECO:0007669"/>
    <property type="project" value="TreeGrafter"/>
</dbReference>
<evidence type="ECO:0000256" key="4">
    <source>
        <dbReference type="ARBA" id="ARBA00023134"/>
    </source>
</evidence>
<dbReference type="InterPro" id="IPR006073">
    <property type="entry name" value="GTP-bd"/>
</dbReference>
<evidence type="ECO:0000256" key="6">
    <source>
        <dbReference type="SAM" id="MobiDB-lite"/>
    </source>
</evidence>
<dbReference type="Pfam" id="PF07650">
    <property type="entry name" value="KH_2"/>
    <property type="match status" value="1"/>
</dbReference>
<dbReference type="InterPro" id="IPR004044">
    <property type="entry name" value="KH_dom_type_2"/>
</dbReference>
<dbReference type="EMBL" id="JANBQB010000210">
    <property type="protein sequence ID" value="KAJ1979619.1"/>
    <property type="molecule type" value="Genomic_DNA"/>
</dbReference>
<dbReference type="PROSITE" id="PS50823">
    <property type="entry name" value="KH_TYPE_2"/>
    <property type="match status" value="1"/>
</dbReference>
<keyword evidence="4" id="KW-0342">GTP-binding</keyword>
<dbReference type="InterPro" id="IPR015946">
    <property type="entry name" value="KH_dom-like_a/b"/>
</dbReference>
<dbReference type="Proteomes" id="UP001151582">
    <property type="component" value="Unassembled WGS sequence"/>
</dbReference>
<evidence type="ECO:0000256" key="3">
    <source>
        <dbReference type="ARBA" id="ARBA00022884"/>
    </source>
</evidence>
<dbReference type="PRINTS" id="PR00326">
    <property type="entry name" value="GTP1OBG"/>
</dbReference>
<comment type="caution">
    <text evidence="8">The sequence shown here is derived from an EMBL/GenBank/DDBJ whole genome shotgun (WGS) entry which is preliminary data.</text>
</comment>
<accession>A0A9W8B7G2</accession>
<reference evidence="8" key="1">
    <citation type="submission" date="2022-07" db="EMBL/GenBank/DDBJ databases">
        <title>Phylogenomic reconstructions and comparative analyses of Kickxellomycotina fungi.</title>
        <authorList>
            <person name="Reynolds N.K."/>
            <person name="Stajich J.E."/>
            <person name="Barry K."/>
            <person name="Grigoriev I.V."/>
            <person name="Crous P."/>
            <person name="Smith M.E."/>
        </authorList>
    </citation>
    <scope>NUCLEOTIDE SEQUENCE</scope>
    <source>
        <strain evidence="8">RSA 567</strain>
    </source>
</reference>
<feature type="compositionally biased region" description="Polar residues" evidence="6">
    <location>
        <begin position="90"/>
        <end position="100"/>
    </location>
</feature>
<protein>
    <recommendedName>
        <fullName evidence="7">KH type-2 domain-containing protein</fullName>
    </recommendedName>
</protein>
<dbReference type="GO" id="GO:0043024">
    <property type="term" value="F:ribosomal small subunit binding"/>
    <property type="evidence" value="ECO:0007669"/>
    <property type="project" value="TreeGrafter"/>
</dbReference>
<dbReference type="SUPFAM" id="SSF54814">
    <property type="entry name" value="Prokaryotic type KH domain (KH-domain type II)"/>
    <property type="match status" value="1"/>
</dbReference>
<keyword evidence="2" id="KW-0547">Nucleotide-binding</keyword>
<dbReference type="InterPro" id="IPR009019">
    <property type="entry name" value="KH_sf_prok-type"/>
</dbReference>
<evidence type="ECO:0000313" key="8">
    <source>
        <dbReference type="EMBL" id="KAJ1979619.1"/>
    </source>
</evidence>
<dbReference type="Pfam" id="PF01926">
    <property type="entry name" value="MMR_HSR1"/>
    <property type="match status" value="1"/>
</dbReference>
<dbReference type="OrthoDB" id="188276at2759"/>
<keyword evidence="9" id="KW-1185">Reference proteome</keyword>
<dbReference type="PANTHER" id="PTHR42698:SF1">
    <property type="entry name" value="GTPASE ERA, MITOCHONDRIAL"/>
    <property type="match status" value="1"/>
</dbReference>
<dbReference type="InterPro" id="IPR027417">
    <property type="entry name" value="P-loop_NTPase"/>
</dbReference>
<name>A0A9W8B7G2_9FUNG</name>
<dbReference type="InterPro" id="IPR005225">
    <property type="entry name" value="Small_GTP-bd"/>
</dbReference>
<organism evidence="8 9">
    <name type="scientific">Dimargaris verticillata</name>
    <dbReference type="NCBI Taxonomy" id="2761393"/>
    <lineage>
        <taxon>Eukaryota</taxon>
        <taxon>Fungi</taxon>
        <taxon>Fungi incertae sedis</taxon>
        <taxon>Zoopagomycota</taxon>
        <taxon>Kickxellomycotina</taxon>
        <taxon>Dimargaritomycetes</taxon>
        <taxon>Dimargaritales</taxon>
        <taxon>Dimargaritaceae</taxon>
        <taxon>Dimargaris</taxon>
    </lineage>
</organism>
<dbReference type="NCBIfam" id="TIGR00231">
    <property type="entry name" value="small_GTP"/>
    <property type="match status" value="1"/>
</dbReference>
<dbReference type="GO" id="GO:0005525">
    <property type="term" value="F:GTP binding"/>
    <property type="evidence" value="ECO:0007669"/>
    <property type="project" value="UniProtKB-KW"/>
</dbReference>
<dbReference type="InterPro" id="IPR030388">
    <property type="entry name" value="G_ERA_dom"/>
</dbReference>
<keyword evidence="3 5" id="KW-0694">RNA-binding</keyword>
<dbReference type="AlphaFoldDB" id="A0A9W8B7G2"/>
<evidence type="ECO:0000259" key="7">
    <source>
        <dbReference type="PROSITE" id="PS50823"/>
    </source>
</evidence>
<dbReference type="CDD" id="cd04163">
    <property type="entry name" value="Era"/>
    <property type="match status" value="1"/>
</dbReference>
<evidence type="ECO:0000256" key="2">
    <source>
        <dbReference type="ARBA" id="ARBA00022741"/>
    </source>
</evidence>
<dbReference type="Gene3D" id="3.40.50.300">
    <property type="entry name" value="P-loop containing nucleotide triphosphate hydrolases"/>
    <property type="match status" value="1"/>
</dbReference>
<gene>
    <name evidence="8" type="ORF">H4R34_002762</name>
</gene>
<proteinExistence type="inferred from homology"/>
<feature type="region of interest" description="Disordered" evidence="6">
    <location>
        <begin position="77"/>
        <end position="102"/>
    </location>
</feature>
<evidence type="ECO:0000313" key="9">
    <source>
        <dbReference type="Proteomes" id="UP001151582"/>
    </source>
</evidence>